<evidence type="ECO:0000313" key="2">
    <source>
        <dbReference type="Proteomes" id="UP000322139"/>
    </source>
</evidence>
<gene>
    <name evidence="1" type="ORF">FZD51_19145</name>
</gene>
<name>A0A5D4R6U0_9BACI</name>
<dbReference type="AlphaFoldDB" id="A0A5D4R6U0"/>
<dbReference type="EMBL" id="VTER01000010">
    <property type="protein sequence ID" value="TYS45686.1"/>
    <property type="molecule type" value="Genomic_DNA"/>
</dbReference>
<comment type="caution">
    <text evidence="1">The sequence shown here is derived from an EMBL/GenBank/DDBJ whole genome shotgun (WGS) entry which is preliminary data.</text>
</comment>
<dbReference type="Proteomes" id="UP000322139">
    <property type="component" value="Unassembled WGS sequence"/>
</dbReference>
<reference evidence="1 2" key="1">
    <citation type="submission" date="2019-08" db="EMBL/GenBank/DDBJ databases">
        <title>Bacillus genomes from the desert of Cuatro Cienegas, Coahuila.</title>
        <authorList>
            <person name="Olmedo-Alvarez G."/>
        </authorList>
    </citation>
    <scope>NUCLEOTIDE SEQUENCE [LARGE SCALE GENOMIC DNA]</scope>
    <source>
        <strain evidence="1 2">CH446_14T</strain>
    </source>
</reference>
<accession>A0A5D4R6U0</accession>
<evidence type="ECO:0008006" key="3">
    <source>
        <dbReference type="Google" id="ProtNLM"/>
    </source>
</evidence>
<evidence type="ECO:0000313" key="1">
    <source>
        <dbReference type="EMBL" id="TYS45686.1"/>
    </source>
</evidence>
<protein>
    <recommendedName>
        <fullName evidence="3">Nuclear transport factor 2 family protein</fullName>
    </recommendedName>
</protein>
<proteinExistence type="predicted"/>
<sequence length="140" mass="16484">MKVRMTMLEVYNRLDVFTKMHDEFIRGWSHAMKSGDTFLVERMADDYYVAFFSGESKKPVFFTKQEAVDGMGQSVTHFLGAEKRFENRVIRLRNNENAVVFYEQLIVKDGEILARLFTIENWGLINGRWMVTREIEEAVN</sequence>
<organism evidence="1 2">
    <name type="scientific">Bacillus infantis</name>
    <dbReference type="NCBI Taxonomy" id="324767"/>
    <lineage>
        <taxon>Bacteria</taxon>
        <taxon>Bacillati</taxon>
        <taxon>Bacillota</taxon>
        <taxon>Bacilli</taxon>
        <taxon>Bacillales</taxon>
        <taxon>Bacillaceae</taxon>
        <taxon>Bacillus</taxon>
    </lineage>
</organism>